<evidence type="ECO:0000259" key="1">
    <source>
        <dbReference type="Pfam" id="PF01965"/>
    </source>
</evidence>
<dbReference type="InterPro" id="IPR029062">
    <property type="entry name" value="Class_I_gatase-like"/>
</dbReference>
<gene>
    <name evidence="2" type="ORF">F6B40_08020</name>
</gene>
<dbReference type="SUPFAM" id="SSF52317">
    <property type="entry name" value="Class I glutamine amidotransferase-like"/>
    <property type="match status" value="1"/>
</dbReference>
<dbReference type="PANTHER" id="PTHR43130:SF15">
    <property type="entry name" value="THIJ_PFPI FAMILY PROTEIN (AFU_ORTHOLOGUE AFUA_5G14240)"/>
    <property type="match status" value="1"/>
</dbReference>
<comment type="caution">
    <text evidence="2">The sequence shown here is derived from an EMBL/GenBank/DDBJ whole genome shotgun (WGS) entry which is preliminary data.</text>
</comment>
<dbReference type="Proteomes" id="UP000326838">
    <property type="component" value="Unassembled WGS sequence"/>
</dbReference>
<protein>
    <submittedName>
        <fullName evidence="2">DJ-1/PfpI family protein</fullName>
    </submittedName>
</protein>
<dbReference type="RefSeq" id="WP_150893002.1">
    <property type="nucleotide sequence ID" value="NZ_VYUY01000009.1"/>
</dbReference>
<evidence type="ECO:0000313" key="2">
    <source>
        <dbReference type="EMBL" id="KAA9133694.1"/>
    </source>
</evidence>
<feature type="domain" description="DJ-1/PfpI" evidence="1">
    <location>
        <begin position="5"/>
        <end position="170"/>
    </location>
</feature>
<dbReference type="InterPro" id="IPR052158">
    <property type="entry name" value="INH-QAR"/>
</dbReference>
<dbReference type="Pfam" id="PF01965">
    <property type="entry name" value="DJ-1_PfpI"/>
    <property type="match status" value="1"/>
</dbReference>
<organism evidence="2 3">
    <name type="scientific">Microbacterium caowuchunii</name>
    <dbReference type="NCBI Taxonomy" id="2614638"/>
    <lineage>
        <taxon>Bacteria</taxon>
        <taxon>Bacillati</taxon>
        <taxon>Actinomycetota</taxon>
        <taxon>Actinomycetes</taxon>
        <taxon>Micrococcales</taxon>
        <taxon>Microbacteriaceae</taxon>
        <taxon>Microbacterium</taxon>
    </lineage>
</organism>
<dbReference type="Gene3D" id="3.40.50.880">
    <property type="match status" value="1"/>
</dbReference>
<dbReference type="CDD" id="cd03139">
    <property type="entry name" value="GATase1_PfpI_2"/>
    <property type="match status" value="1"/>
</dbReference>
<sequence>MTQQRRVSVVLFEGFELLDVFGPVELLSGAPDLFAIEYLAPQAGPVRSSQGIEVLAPAGYDDAAQADIILIPGGPGTRVLVGQDRFLRWLADFGGSAQIVTSVCTGAAVLAAAGLLDGYRATSNKRAFRWVMTQGSEVEWVPEARWVEDRNRWTSSGVAAGMDMTAALIRRLSGSEVATALAAAAELDLHDDPAWDPFARLHGLV</sequence>
<evidence type="ECO:0000313" key="3">
    <source>
        <dbReference type="Proteomes" id="UP000326838"/>
    </source>
</evidence>
<reference evidence="3" key="1">
    <citation type="submission" date="2019-09" db="EMBL/GenBank/DDBJ databases">
        <title>Mumia zhuanghuii sp. nov. isolated from the intestinal contents of plateau pika (Ochotona curzoniae) in the Qinghai-Tibet plateau of China.</title>
        <authorList>
            <person name="Tian Z."/>
        </authorList>
    </citation>
    <scope>NUCLEOTIDE SEQUENCE [LARGE SCALE GENOMIC DNA]</scope>
    <source>
        <strain evidence="3">L-033</strain>
    </source>
</reference>
<dbReference type="EMBL" id="VYUY01000009">
    <property type="protein sequence ID" value="KAA9133694.1"/>
    <property type="molecule type" value="Genomic_DNA"/>
</dbReference>
<dbReference type="PANTHER" id="PTHR43130">
    <property type="entry name" value="ARAC-FAMILY TRANSCRIPTIONAL REGULATOR"/>
    <property type="match status" value="1"/>
</dbReference>
<keyword evidence="3" id="KW-1185">Reference proteome</keyword>
<proteinExistence type="predicted"/>
<dbReference type="AlphaFoldDB" id="A0A5N0TGU1"/>
<dbReference type="InterPro" id="IPR002818">
    <property type="entry name" value="DJ-1/PfpI"/>
</dbReference>
<accession>A0A5N0TGU1</accession>
<name>A0A5N0TGU1_9MICO</name>